<sequence length="1160" mass="131126">MPTPFKFGKKRNKDSITPSGSSSIRDVSFSSPSSNKNRNDNNGFNNSPQSSDYSNNSHLNTNNNKSNPPGNSSGIEFDHNNNLRSPQRTQQQKDQQYRGVNQTPLKPQPQQHPQTYNEPTQVSPWIKSKLLISPFPRYRHTASTISNEKGEILVMGGLHTTSVYGDTWIIKQEPESQKFQTIQVDIYDNSPAPRVGHASTLCGNAYVIFGGDTVTNQEGGIDNDLYLFNMNSHTWTIPNPIGRKPSGRYGHKIGIIAITNYDSKVYLYGGQLDDVIFDDLVMFNLSSFRRPDVHWEWITPKGDVRPPKLTNHTMDVYDNRLFIFGGSNKDQLFNDVWRFDPVTDLWELIKTFGDIPPPLEEHASVVHKDILIIHGGKVANGTASNDTYFLNLLTKTWFKLPSKFNNQPGKYGHTISILKNEKLLLLGGQLPDFAKIGEDLEPTMQDQGVGTILNILDLSVLNQIIPNLQNNIITPNFDQERFANNQNQRSIFTPPTQSANVKSPVNFNSDQASPIPKVDAPILTFSEVGANNRQGHQRAYSAEDVFQRGQEQRQILSSHRKDLNSEFGDSEIDEYSHNTSPTKQQSTRKQVIGFSSPPEEELPLDLPSPIKSNSTHFPANDQLEVPLQVPIQLKNSVINNDSLDDGFETGKSSPVSELKEPVYVNPVIGKSSDILDSYVDPITESLEQFDVAIDASHSSTATGTNNLAVLDAGVSETHQHVLNAQPFEPENDKTPSVVSQNPDHASRLDSRELNLNSDEKQQFKTIIESLSNELKQLKISTKDQIKLASDKIKQLESENEDLKNRNKGFNNEVDALNESDVKRKYVQLNTDFIILTENHKQLQSKYDETHPVFSTNLIELSKLNQIIEQQSDKIESQQNQLKGQNDWKLKYEQLSLKLQNLEAENNELVESKNLKFYESHNDVRKLSAGIDTFLSKYLTKNKDTNEYEYESNSIDQEINTKDTSVVKELRTQIDQLLQENEQHESQTKSLSSEISQLSAELEDQKSKNKDLFLDATQLKDAQQEVESLRSRLTEIDSRYKESLHSVSNTSKALRLSETELNRSKELNKSLQNEIEEIKLSSANSKKSSRNATPVINDYKANGASKQVSENSSEDDFDNSHYNLKISDLEAELYIIKQERDELKENVLTLKKDLFKARQGN</sequence>
<protein>
    <submittedName>
        <fullName evidence="3">Uncharacterized protein</fullName>
    </submittedName>
</protein>
<feature type="compositionally biased region" description="Polar residues" evidence="2">
    <location>
        <begin position="98"/>
        <end position="122"/>
    </location>
</feature>
<evidence type="ECO:0000313" key="4">
    <source>
        <dbReference type="Proteomes" id="UP000769528"/>
    </source>
</evidence>
<dbReference type="EMBL" id="JAEUBF010000637">
    <property type="protein sequence ID" value="KAH3676393.1"/>
    <property type="molecule type" value="Genomic_DNA"/>
</dbReference>
<feature type="region of interest" description="Disordered" evidence="2">
    <location>
        <begin position="726"/>
        <end position="747"/>
    </location>
</feature>
<dbReference type="PANTHER" id="PTHR23244">
    <property type="entry name" value="KELCH REPEAT DOMAIN"/>
    <property type="match status" value="1"/>
</dbReference>
<feature type="compositionally biased region" description="Polar residues" evidence="2">
    <location>
        <begin position="577"/>
        <end position="589"/>
    </location>
</feature>
<feature type="coiled-coil region" evidence="1">
    <location>
        <begin position="760"/>
        <end position="819"/>
    </location>
</feature>
<reference evidence="3" key="2">
    <citation type="submission" date="2021-01" db="EMBL/GenBank/DDBJ databases">
        <authorList>
            <person name="Schikora-Tamarit M.A."/>
        </authorList>
    </citation>
    <scope>NUCLEOTIDE SEQUENCE</scope>
    <source>
        <strain evidence="3">CBS6341</strain>
    </source>
</reference>
<feature type="compositionally biased region" description="Low complexity" evidence="2">
    <location>
        <begin position="30"/>
        <end position="47"/>
    </location>
</feature>
<accession>A0A9P8PQ74</accession>
<feature type="compositionally biased region" description="Polar residues" evidence="2">
    <location>
        <begin position="734"/>
        <end position="743"/>
    </location>
</feature>
<keyword evidence="1" id="KW-0175">Coiled coil</keyword>
<feature type="region of interest" description="Disordered" evidence="2">
    <location>
        <begin position="1"/>
        <end position="122"/>
    </location>
</feature>
<dbReference type="SUPFAM" id="SSF117281">
    <property type="entry name" value="Kelch motif"/>
    <property type="match status" value="1"/>
</dbReference>
<feature type="coiled-coil region" evidence="1">
    <location>
        <begin position="860"/>
        <end position="911"/>
    </location>
</feature>
<evidence type="ECO:0000256" key="2">
    <source>
        <dbReference type="SAM" id="MobiDB-lite"/>
    </source>
</evidence>
<feature type="region of interest" description="Disordered" evidence="2">
    <location>
        <begin position="554"/>
        <end position="606"/>
    </location>
</feature>
<keyword evidence="4" id="KW-1185">Reference proteome</keyword>
<dbReference type="InterPro" id="IPR015915">
    <property type="entry name" value="Kelch-typ_b-propeller"/>
</dbReference>
<feature type="compositionally biased region" description="Polar residues" evidence="2">
    <location>
        <begin position="15"/>
        <end position="29"/>
    </location>
</feature>
<dbReference type="Pfam" id="PF24681">
    <property type="entry name" value="Kelch_KLHDC2_KLHL20_DRC7"/>
    <property type="match status" value="1"/>
</dbReference>
<name>A0A9P8PQ74_9ASCO</name>
<organism evidence="3 4">
    <name type="scientific">Wickerhamomyces mucosus</name>
    <dbReference type="NCBI Taxonomy" id="1378264"/>
    <lineage>
        <taxon>Eukaryota</taxon>
        <taxon>Fungi</taxon>
        <taxon>Dikarya</taxon>
        <taxon>Ascomycota</taxon>
        <taxon>Saccharomycotina</taxon>
        <taxon>Saccharomycetes</taxon>
        <taxon>Phaffomycetales</taxon>
        <taxon>Wickerhamomycetaceae</taxon>
        <taxon>Wickerhamomyces</taxon>
    </lineage>
</organism>
<dbReference type="AlphaFoldDB" id="A0A9P8PQ74"/>
<reference evidence="3" key="1">
    <citation type="journal article" date="2021" name="Open Biol.">
        <title>Shared evolutionary footprints suggest mitochondrial oxidative damage underlies multiple complex I losses in fungi.</title>
        <authorList>
            <person name="Schikora-Tamarit M.A."/>
            <person name="Marcet-Houben M."/>
            <person name="Nosek J."/>
            <person name="Gabaldon T."/>
        </authorList>
    </citation>
    <scope>NUCLEOTIDE SEQUENCE</scope>
    <source>
        <strain evidence="3">CBS6341</strain>
    </source>
</reference>
<gene>
    <name evidence="3" type="ORF">WICMUC_002024</name>
</gene>
<feature type="coiled-coil region" evidence="1">
    <location>
        <begin position="966"/>
        <end position="1080"/>
    </location>
</feature>
<dbReference type="Proteomes" id="UP000769528">
    <property type="component" value="Unassembled WGS sequence"/>
</dbReference>
<feature type="region of interest" description="Disordered" evidence="2">
    <location>
        <begin position="1081"/>
        <end position="1116"/>
    </location>
</feature>
<dbReference type="OrthoDB" id="45365at2759"/>
<evidence type="ECO:0000313" key="3">
    <source>
        <dbReference type="EMBL" id="KAH3676393.1"/>
    </source>
</evidence>
<evidence type="ECO:0000256" key="1">
    <source>
        <dbReference type="SAM" id="Coils"/>
    </source>
</evidence>
<feature type="compositionally biased region" description="Low complexity" evidence="2">
    <location>
        <begin position="54"/>
        <end position="73"/>
    </location>
</feature>
<dbReference type="Gene3D" id="2.120.10.80">
    <property type="entry name" value="Kelch-type beta propeller"/>
    <property type="match status" value="2"/>
</dbReference>
<dbReference type="PANTHER" id="PTHR23244:SF456">
    <property type="entry name" value="MULTIPLE EPIDERMAL GROWTH FACTOR-LIKE DOMAINS PROTEIN 8"/>
    <property type="match status" value="1"/>
</dbReference>
<feature type="compositionally biased region" description="Low complexity" evidence="2">
    <location>
        <begin position="1081"/>
        <end position="1091"/>
    </location>
</feature>
<proteinExistence type="predicted"/>
<comment type="caution">
    <text evidence="3">The sequence shown here is derived from an EMBL/GenBank/DDBJ whole genome shotgun (WGS) entry which is preliminary data.</text>
</comment>